<dbReference type="AlphaFoldDB" id="A0A1Q9AVW5"/>
<dbReference type="RefSeq" id="WP_075628150.1">
    <property type="nucleotide sequence ID" value="NZ_FOAM01000020.1"/>
</dbReference>
<dbReference type="EMBL" id="MKIP01000051">
    <property type="protein sequence ID" value="OLP59592.1"/>
    <property type="molecule type" value="Genomic_DNA"/>
</dbReference>
<comment type="caution">
    <text evidence="1">The sequence shown here is derived from an EMBL/GenBank/DDBJ whole genome shotgun (WGS) entry which is preliminary data.</text>
</comment>
<protein>
    <submittedName>
        <fullName evidence="1">Uncharacterized protein</fullName>
    </submittedName>
</protein>
<dbReference type="Proteomes" id="UP000186364">
    <property type="component" value="Unassembled WGS sequence"/>
</dbReference>
<accession>A0A1Q9AVW5</accession>
<dbReference type="OrthoDB" id="8439394at2"/>
<sequence length="310" mass="33718">MLLQLSDAMQTVDRFEALIAAKGISIPANGVSGDDMLPLWLILKRIREGFTGNPDDLRDEYTAGVAVHDLAAKVVAVGNHPDFDLLVPHLKMLASGAVHLTKEPPYGSADVYNKLIELYWACLLMGNGLRINLDHPKHSLGTNPDVIALGPATNRAYAFKTIRSPHTQSLLDHLKKGIDQIERSEASEGIVAFQLTPRIAKADLWPENSYYVDWRIPAAKAVELFTQMVSQVVIDNGQAEIDRIFAGKKAVGAVLCLGVFPTVARNPLTGNPVVMPVKVATVVEVAPNHPISDSLHAEIEAANDKMQTEL</sequence>
<name>A0A1Q9AVW5_9HYPH</name>
<proteinExistence type="predicted"/>
<evidence type="ECO:0000313" key="1">
    <source>
        <dbReference type="EMBL" id="OLP59592.1"/>
    </source>
</evidence>
<reference evidence="1 2" key="1">
    <citation type="submission" date="2016-09" db="EMBL/GenBank/DDBJ databases">
        <title>Rhizobium sp. nov., a novel species isolated from the rice rhizosphere.</title>
        <authorList>
            <person name="Zhao J."/>
            <person name="Zhang X."/>
        </authorList>
    </citation>
    <scope>NUCLEOTIDE SEQUENCE [LARGE SCALE GENOMIC DNA]</scope>
    <source>
        <strain evidence="1 2">1.7048</strain>
    </source>
</reference>
<keyword evidence="2" id="KW-1185">Reference proteome</keyword>
<evidence type="ECO:0000313" key="2">
    <source>
        <dbReference type="Proteomes" id="UP000186364"/>
    </source>
</evidence>
<gene>
    <name evidence="1" type="ORF">BJF93_20485</name>
</gene>
<organism evidence="1 2">
    <name type="scientific">Xaviernesmea oryzae</name>
    <dbReference type="NCBI Taxonomy" id="464029"/>
    <lineage>
        <taxon>Bacteria</taxon>
        <taxon>Pseudomonadati</taxon>
        <taxon>Pseudomonadota</taxon>
        <taxon>Alphaproteobacteria</taxon>
        <taxon>Hyphomicrobiales</taxon>
        <taxon>Rhizobiaceae</taxon>
        <taxon>Rhizobium/Agrobacterium group</taxon>
        <taxon>Xaviernesmea</taxon>
    </lineage>
</organism>